<reference evidence="3" key="1">
    <citation type="submission" date="2006-10" db="EMBL/GenBank/DDBJ databases">
        <title>Complete sequence of Solibacter usitatus Ellin6076.</title>
        <authorList>
            <consortium name="US DOE Joint Genome Institute"/>
            <person name="Copeland A."/>
            <person name="Lucas S."/>
            <person name="Lapidus A."/>
            <person name="Barry K."/>
            <person name="Detter J.C."/>
            <person name="Glavina del Rio T."/>
            <person name="Hammon N."/>
            <person name="Israni S."/>
            <person name="Dalin E."/>
            <person name="Tice H."/>
            <person name="Pitluck S."/>
            <person name="Thompson L.S."/>
            <person name="Brettin T."/>
            <person name="Bruce D."/>
            <person name="Han C."/>
            <person name="Tapia R."/>
            <person name="Gilna P."/>
            <person name="Schmutz J."/>
            <person name="Larimer F."/>
            <person name="Land M."/>
            <person name="Hauser L."/>
            <person name="Kyrpides N."/>
            <person name="Mikhailova N."/>
            <person name="Janssen P.H."/>
            <person name="Kuske C.R."/>
            <person name="Richardson P."/>
        </authorList>
    </citation>
    <scope>NUCLEOTIDE SEQUENCE</scope>
    <source>
        <strain evidence="3">Ellin6076</strain>
    </source>
</reference>
<dbReference type="eggNOG" id="COG3503">
    <property type="taxonomic scope" value="Bacteria"/>
</dbReference>
<dbReference type="EMBL" id="CP000473">
    <property type="protein sequence ID" value="ABJ84638.1"/>
    <property type="molecule type" value="Genomic_DNA"/>
</dbReference>
<accession>Q020L5</accession>
<dbReference type="InterPro" id="IPR012429">
    <property type="entry name" value="HGSNAT_cat"/>
</dbReference>
<feature type="transmembrane region" description="Helical" evidence="1">
    <location>
        <begin position="204"/>
        <end position="222"/>
    </location>
</feature>
<feature type="transmembrane region" description="Helical" evidence="1">
    <location>
        <begin position="303"/>
        <end position="327"/>
    </location>
</feature>
<keyword evidence="1" id="KW-0812">Transmembrane</keyword>
<evidence type="ECO:0000256" key="1">
    <source>
        <dbReference type="SAM" id="Phobius"/>
    </source>
</evidence>
<feature type="transmembrane region" description="Helical" evidence="1">
    <location>
        <begin position="106"/>
        <end position="127"/>
    </location>
</feature>
<gene>
    <name evidence="3" type="ordered locus">Acid_3666</name>
</gene>
<feature type="transmembrane region" description="Helical" evidence="1">
    <location>
        <begin position="134"/>
        <end position="155"/>
    </location>
</feature>
<feature type="transmembrane region" description="Helical" evidence="1">
    <location>
        <begin position="30"/>
        <end position="53"/>
    </location>
</feature>
<organism evidence="3">
    <name type="scientific">Solibacter usitatus (strain Ellin6076)</name>
    <dbReference type="NCBI Taxonomy" id="234267"/>
    <lineage>
        <taxon>Bacteria</taxon>
        <taxon>Pseudomonadati</taxon>
        <taxon>Acidobacteriota</taxon>
        <taxon>Terriglobia</taxon>
        <taxon>Bryobacterales</taxon>
        <taxon>Solibacteraceae</taxon>
        <taxon>Candidatus Solibacter</taxon>
    </lineage>
</organism>
<dbReference type="InParanoid" id="Q020L5"/>
<evidence type="ECO:0000259" key="2">
    <source>
        <dbReference type="Pfam" id="PF07786"/>
    </source>
</evidence>
<feature type="transmembrane region" description="Helical" evidence="1">
    <location>
        <begin position="279"/>
        <end position="297"/>
    </location>
</feature>
<keyword evidence="1" id="KW-0472">Membrane</keyword>
<feature type="domain" description="Heparan-alpha-glucosaminide N-acetyltransferase catalytic" evidence="2">
    <location>
        <begin position="1"/>
        <end position="201"/>
    </location>
</feature>
<dbReference type="KEGG" id="sus:Acid_3666"/>
<feature type="transmembrane region" description="Helical" evidence="1">
    <location>
        <begin position="175"/>
        <end position="192"/>
    </location>
</feature>
<feature type="transmembrane region" description="Helical" evidence="1">
    <location>
        <begin position="73"/>
        <end position="94"/>
    </location>
</feature>
<dbReference type="AlphaFoldDB" id="Q020L5"/>
<dbReference type="Pfam" id="PF07786">
    <property type="entry name" value="HGSNAT_cat"/>
    <property type="match status" value="1"/>
</dbReference>
<name>Q020L5_SOLUE</name>
<proteinExistence type="predicted"/>
<feature type="transmembrane region" description="Helical" evidence="1">
    <location>
        <begin position="242"/>
        <end position="259"/>
    </location>
</feature>
<keyword evidence="1" id="KW-1133">Transmembrane helix</keyword>
<protein>
    <recommendedName>
        <fullName evidence="2">Heparan-alpha-glucosaminide N-acetyltransferase catalytic domain-containing protein</fullName>
    </recommendedName>
</protein>
<evidence type="ECO:0000313" key="3">
    <source>
        <dbReference type="EMBL" id="ABJ84638.1"/>
    </source>
</evidence>
<dbReference type="STRING" id="234267.Acid_3666"/>
<dbReference type="HOGENOM" id="CLU_062174_0_0_0"/>
<sequence length="340" mass="38040">MRGLAILIMIECHTFNSFTRLDLRDGGPYILTQFIGGMAAPLFLFMAGMTMAFQMESLDRREPDRLRRWRTSLWRGAYILGIAFAFRFTNWLFSVPHASLQELTKVDILNCMGVGMSGLAALALFSAKERPRAALAAGITIAVLSPIMANLSWAGTPALLQEYLVPGQARGHFPFFPWVAYIAFGVATGIIVKRSAVDRFDRLMQWSVLIGAIMIFTAQYFSNLPFSFYSHANFWTDSPALVAIRTGICLLIMAGSYLWTEYCAGARWSWMQALGKNSLMVYWVHVMIVYGAVVRPIKRQLDIPQATLAFLILTAMMVALTALWLNWKSRRPAAPKIAAA</sequence>